<dbReference type="AlphaFoldDB" id="A0A9Q8QK66"/>
<gene>
    <name evidence="3" type="ORF">JDV02_007255</name>
</gene>
<evidence type="ECO:0000256" key="2">
    <source>
        <dbReference type="SAM" id="Phobius"/>
    </source>
</evidence>
<reference evidence="3" key="1">
    <citation type="submission" date="2021-11" db="EMBL/GenBank/DDBJ databases">
        <title>Purpureocillium_takamizusanense_genome.</title>
        <authorList>
            <person name="Nguyen N.-H."/>
        </authorList>
    </citation>
    <scope>NUCLEOTIDE SEQUENCE</scope>
    <source>
        <strain evidence="3">PT3</strain>
    </source>
</reference>
<keyword evidence="2" id="KW-0472">Membrane</keyword>
<sequence>MAPHARVVMSRQYYSDLEVAPDLTTPEAYHEEKIAHYNNGTLPHAELSTEPHHQHELASSQKPSHQRTICGLSRQKAFWLALVLAVVVLVAVVGGAVGGTQAARSKDNDSDKTNNNNNTSDVPSSSTTPTARDQPTKTILTTTTQANPTQTLYRDCPSSNNTIYNALGSTAYQFRKFCNASFQWSAGAGGRNVVNQRTSSLNDCIDLCVAFNVKNRTEIAAGTSNACNGVCWRNDIGDPDWPGQCFGATIQNSSEAGFPVTRETICDSGAWVNQRLL</sequence>
<dbReference type="KEGG" id="ptkz:JDV02_007255"/>
<feature type="region of interest" description="Disordered" evidence="1">
    <location>
        <begin position="100"/>
        <end position="144"/>
    </location>
</feature>
<keyword evidence="2" id="KW-1133">Transmembrane helix</keyword>
<name>A0A9Q8QK66_9HYPO</name>
<dbReference type="EMBL" id="CP086359">
    <property type="protein sequence ID" value="UNI21248.1"/>
    <property type="molecule type" value="Genomic_DNA"/>
</dbReference>
<accession>A0A9Q8QK66</accession>
<feature type="transmembrane region" description="Helical" evidence="2">
    <location>
        <begin position="77"/>
        <end position="98"/>
    </location>
</feature>
<keyword evidence="2" id="KW-0812">Transmembrane</keyword>
<evidence type="ECO:0000256" key="1">
    <source>
        <dbReference type="SAM" id="MobiDB-lite"/>
    </source>
</evidence>
<protein>
    <submittedName>
        <fullName evidence="3">Uncharacterized protein</fullName>
    </submittedName>
</protein>
<feature type="compositionally biased region" description="Basic and acidic residues" evidence="1">
    <location>
        <begin position="47"/>
        <end position="56"/>
    </location>
</feature>
<evidence type="ECO:0000313" key="3">
    <source>
        <dbReference type="EMBL" id="UNI21248.1"/>
    </source>
</evidence>
<dbReference type="Proteomes" id="UP000829364">
    <property type="component" value="Chromosome 6"/>
</dbReference>
<keyword evidence="4" id="KW-1185">Reference proteome</keyword>
<organism evidence="3 4">
    <name type="scientific">Purpureocillium takamizusanense</name>
    <dbReference type="NCBI Taxonomy" id="2060973"/>
    <lineage>
        <taxon>Eukaryota</taxon>
        <taxon>Fungi</taxon>
        <taxon>Dikarya</taxon>
        <taxon>Ascomycota</taxon>
        <taxon>Pezizomycotina</taxon>
        <taxon>Sordariomycetes</taxon>
        <taxon>Hypocreomycetidae</taxon>
        <taxon>Hypocreales</taxon>
        <taxon>Ophiocordycipitaceae</taxon>
        <taxon>Purpureocillium</taxon>
    </lineage>
</organism>
<dbReference type="RefSeq" id="XP_047844729.1">
    <property type="nucleotide sequence ID" value="XM_047988731.1"/>
</dbReference>
<dbReference type="OrthoDB" id="5424430at2759"/>
<proteinExistence type="predicted"/>
<feature type="compositionally biased region" description="Low complexity" evidence="1">
    <location>
        <begin position="113"/>
        <end position="144"/>
    </location>
</feature>
<dbReference type="GeneID" id="72069203"/>
<feature type="region of interest" description="Disordered" evidence="1">
    <location>
        <begin position="42"/>
        <end position="64"/>
    </location>
</feature>
<evidence type="ECO:0000313" key="4">
    <source>
        <dbReference type="Proteomes" id="UP000829364"/>
    </source>
</evidence>